<accession>A0A2D2AZ63</accession>
<evidence type="ECO:0000313" key="8">
    <source>
        <dbReference type="EMBL" id="ATQ43282.1"/>
    </source>
</evidence>
<evidence type="ECO:0000256" key="4">
    <source>
        <dbReference type="ARBA" id="ARBA00022598"/>
    </source>
</evidence>
<dbReference type="GO" id="GO:0005524">
    <property type="term" value="F:ATP binding"/>
    <property type="evidence" value="ECO:0007669"/>
    <property type="project" value="UniProtKB-KW"/>
</dbReference>
<keyword evidence="2" id="KW-0596">Phosphopantetheine</keyword>
<keyword evidence="4 8" id="KW-0436">Ligase</keyword>
<dbReference type="InterPro" id="IPR006162">
    <property type="entry name" value="Ppantetheine_attach_site"/>
</dbReference>
<evidence type="ECO:0000256" key="2">
    <source>
        <dbReference type="ARBA" id="ARBA00022450"/>
    </source>
</evidence>
<dbReference type="InterPro" id="IPR042099">
    <property type="entry name" value="ANL_N_sf"/>
</dbReference>
<dbReference type="InterPro" id="IPR020802">
    <property type="entry name" value="TesA-like"/>
</dbReference>
<dbReference type="InterPro" id="IPR020845">
    <property type="entry name" value="AMP-binding_CS"/>
</dbReference>
<keyword evidence="3" id="KW-0597">Phosphoprotein</keyword>
<dbReference type="KEGG" id="cmb:CSW64_13070"/>
<dbReference type="PANTHER" id="PTHR42921:SF1">
    <property type="entry name" value="ACETOACETYL-COA SYNTHETASE"/>
    <property type="match status" value="1"/>
</dbReference>
<dbReference type="SUPFAM" id="SSF56801">
    <property type="entry name" value="Acetyl-CoA synthetase-like"/>
    <property type="match status" value="1"/>
</dbReference>
<keyword evidence="5" id="KW-0547">Nucleotide-binding</keyword>
<evidence type="ECO:0000256" key="5">
    <source>
        <dbReference type="ARBA" id="ARBA00022741"/>
    </source>
</evidence>
<sequence length="998" mass="106501">MSLDSLKERVQADTSVLDGDDQPLFTPDPAAVAGSQLTAFIRFVERREGLVLPDQAALQRWAILDGPRFWTALLAWLAPPTSGMADPALLGDRCETARFFPDLRLNYAEALLAGDDGAEAVIARRADGEEVRLTRGELRRKVRCLASGFQTLGLAPGDAVAAVLRNDVEAVVAVLAAAACGATIATVGPEMGPDILAERLETLEPRLLIVSAEPRPQDGGAPVVDRVSELITKLPSLKAVVALDGAVIDGGALPVLRAADLAEGPEAAFDRFPFNHPLFVLFSSGTTGKAKGFVHGAGGTLLEHLKEHRLHGDLRPGERLFFQTSPAWMMWHWQLSALASGAAIVLYDGPVDAPETLWRLADETGATCFGTSPPYLGLCRSLDYRPGDHLALKALRSVLSTGSVLSPQLARWVREAVKPLPVQSISGGSDIIGCFVLGSPNLPTFAGEAQCVSLGLDVRPSGPGGEGELTCHNPFPSRPLSLLADPFGVRFHEAYFSRHVTAWSHGDWIRATPRGGVILRGRMDGVLNIRGVRVGPAEVYAVLADEPRIAQALAVEQSDETSGEARMALLVVPVAGVTVDDALRADIRRLLTRRASAVHAPAVILAVDALPTTHSGKLSEAAAADAVNGRSPHNLATLRNPESVTAIRQAMAAWTRDAGGAAGGSAEDWLGAVWRTLLGAETIGLDDNFFDLGGHSLTAARVLAEVRRRTGRRLPMATLLHAPTIRTLAAVIDAPDWSASSRIAPLRTDGTGEPLFIVHSMTGNVLQLHSLVRALDCGRPIHGVQARGIDLDEAPLADVEAMATDYVAAIRTVQPKGPYRLAGFSFGGLAAFEMARRLEAMGEPVAELILLDSKVDKRFLPAAERARLLMRRLAHHARRIRRMPLAEILVYLRDRAFALAGRRAPPAPPLHEIPPRLQAVRDGIVAATGRYRPGAYGGEVLFVRAEIPEDIPFDAASAFRAAARGGVTEMVAPGDHDGMIEPPHAATLAAMLSERLRP</sequence>
<organism evidence="8 9">
    <name type="scientific">Caulobacter mirabilis</name>
    <dbReference type="NCBI Taxonomy" id="69666"/>
    <lineage>
        <taxon>Bacteria</taxon>
        <taxon>Pseudomonadati</taxon>
        <taxon>Pseudomonadota</taxon>
        <taxon>Alphaproteobacteria</taxon>
        <taxon>Caulobacterales</taxon>
        <taxon>Caulobacteraceae</taxon>
        <taxon>Caulobacter</taxon>
    </lineage>
</organism>
<evidence type="ECO:0000256" key="1">
    <source>
        <dbReference type="ARBA" id="ARBA00006432"/>
    </source>
</evidence>
<dbReference type="Pfam" id="PF00975">
    <property type="entry name" value="Thioesterase"/>
    <property type="match status" value="1"/>
</dbReference>
<dbReference type="SMART" id="SM00824">
    <property type="entry name" value="PKS_TE"/>
    <property type="match status" value="1"/>
</dbReference>
<feature type="domain" description="Carrier" evidence="7">
    <location>
        <begin position="661"/>
        <end position="736"/>
    </location>
</feature>
<dbReference type="RefSeq" id="WP_099622533.1">
    <property type="nucleotide sequence ID" value="NZ_CP024201.1"/>
</dbReference>
<keyword evidence="9" id="KW-1185">Reference proteome</keyword>
<dbReference type="SUPFAM" id="SSF53474">
    <property type="entry name" value="alpha/beta-Hydrolases"/>
    <property type="match status" value="1"/>
</dbReference>
<comment type="similarity">
    <text evidence="1">Belongs to the ATP-dependent AMP-binding enzyme family.</text>
</comment>
<dbReference type="InterPro" id="IPR020806">
    <property type="entry name" value="PKS_PP-bd"/>
</dbReference>
<dbReference type="InterPro" id="IPR001031">
    <property type="entry name" value="Thioesterase"/>
</dbReference>
<reference evidence="8 9" key="1">
    <citation type="submission" date="2017-10" db="EMBL/GenBank/DDBJ databases">
        <title>Genome sequence of Caulobacter mirabilis FWC38.</title>
        <authorList>
            <person name="Fiebig A."/>
            <person name="Crosson S."/>
        </authorList>
    </citation>
    <scope>NUCLEOTIDE SEQUENCE [LARGE SCALE GENOMIC DNA]</scope>
    <source>
        <strain evidence="8 9">FWC 38</strain>
    </source>
</reference>
<dbReference type="Pfam" id="PF00501">
    <property type="entry name" value="AMP-binding"/>
    <property type="match status" value="1"/>
</dbReference>
<dbReference type="PROSITE" id="PS50075">
    <property type="entry name" value="CARRIER"/>
    <property type="match status" value="1"/>
</dbReference>
<dbReference type="InterPro" id="IPR036736">
    <property type="entry name" value="ACP-like_sf"/>
</dbReference>
<dbReference type="OrthoDB" id="9803968at2"/>
<dbReference type="GO" id="GO:0030729">
    <property type="term" value="F:acetoacetate-CoA ligase activity"/>
    <property type="evidence" value="ECO:0007669"/>
    <property type="project" value="InterPro"/>
</dbReference>
<gene>
    <name evidence="8" type="ORF">CSW64_13070</name>
</gene>
<dbReference type="SUPFAM" id="SSF47336">
    <property type="entry name" value="ACP-like"/>
    <property type="match status" value="1"/>
</dbReference>
<dbReference type="Pfam" id="PF13193">
    <property type="entry name" value="AMP-binding_C"/>
    <property type="match status" value="1"/>
</dbReference>
<dbReference type="InterPro" id="IPR029058">
    <property type="entry name" value="AB_hydrolase_fold"/>
</dbReference>
<dbReference type="Gene3D" id="3.30.300.30">
    <property type="match status" value="1"/>
</dbReference>
<dbReference type="PANTHER" id="PTHR42921">
    <property type="entry name" value="ACETOACETYL-COA SYNTHETASE"/>
    <property type="match status" value="1"/>
</dbReference>
<dbReference type="Gene3D" id="3.40.50.1820">
    <property type="entry name" value="alpha/beta hydrolase"/>
    <property type="match status" value="1"/>
</dbReference>
<proteinExistence type="inferred from homology"/>
<dbReference type="InterPro" id="IPR045851">
    <property type="entry name" value="AMP-bd_C_sf"/>
</dbReference>
<dbReference type="PROSITE" id="PS00455">
    <property type="entry name" value="AMP_BINDING"/>
    <property type="match status" value="1"/>
</dbReference>
<dbReference type="Pfam" id="PF00550">
    <property type="entry name" value="PP-binding"/>
    <property type="match status" value="1"/>
</dbReference>
<dbReference type="EMBL" id="CP024201">
    <property type="protein sequence ID" value="ATQ43282.1"/>
    <property type="molecule type" value="Genomic_DNA"/>
</dbReference>
<dbReference type="InterPro" id="IPR025110">
    <property type="entry name" value="AMP-bd_C"/>
</dbReference>
<dbReference type="InterPro" id="IPR005914">
    <property type="entry name" value="Acac_CoA_synth"/>
</dbReference>
<dbReference type="InterPro" id="IPR000873">
    <property type="entry name" value="AMP-dep_synth/lig_dom"/>
</dbReference>
<evidence type="ECO:0000256" key="6">
    <source>
        <dbReference type="ARBA" id="ARBA00022840"/>
    </source>
</evidence>
<evidence type="ECO:0000313" key="9">
    <source>
        <dbReference type="Proteomes" id="UP000228945"/>
    </source>
</evidence>
<evidence type="ECO:0000256" key="3">
    <source>
        <dbReference type="ARBA" id="ARBA00022553"/>
    </source>
</evidence>
<dbReference type="Gene3D" id="3.40.50.12780">
    <property type="entry name" value="N-terminal domain of ligase-like"/>
    <property type="match status" value="1"/>
</dbReference>
<dbReference type="Gene3D" id="1.10.1200.10">
    <property type="entry name" value="ACP-like"/>
    <property type="match status" value="1"/>
</dbReference>
<protein>
    <submittedName>
        <fullName evidence="8">Acetoacetate--CoA ligase</fullName>
    </submittedName>
</protein>
<dbReference type="SMART" id="SM00823">
    <property type="entry name" value="PKS_PP"/>
    <property type="match status" value="1"/>
</dbReference>
<keyword evidence="6" id="KW-0067">ATP-binding</keyword>
<evidence type="ECO:0000259" key="7">
    <source>
        <dbReference type="PROSITE" id="PS50075"/>
    </source>
</evidence>
<dbReference type="NCBIfam" id="TIGR01217">
    <property type="entry name" value="ac_ac_CoA_syn"/>
    <property type="match status" value="1"/>
</dbReference>
<dbReference type="Proteomes" id="UP000228945">
    <property type="component" value="Chromosome"/>
</dbReference>
<dbReference type="PROSITE" id="PS00012">
    <property type="entry name" value="PHOSPHOPANTETHEINE"/>
    <property type="match status" value="1"/>
</dbReference>
<dbReference type="GO" id="GO:0006629">
    <property type="term" value="P:lipid metabolic process"/>
    <property type="evidence" value="ECO:0007669"/>
    <property type="project" value="InterPro"/>
</dbReference>
<dbReference type="InterPro" id="IPR009081">
    <property type="entry name" value="PP-bd_ACP"/>
</dbReference>
<dbReference type="AlphaFoldDB" id="A0A2D2AZ63"/>
<name>A0A2D2AZ63_9CAUL</name>
<dbReference type="GO" id="GO:0031177">
    <property type="term" value="F:phosphopantetheine binding"/>
    <property type="evidence" value="ECO:0007669"/>
    <property type="project" value="InterPro"/>
</dbReference>